<dbReference type="EMBL" id="JANDHW010000007">
    <property type="protein sequence ID" value="MCP9612189.1"/>
    <property type="molecule type" value="Genomic_DNA"/>
</dbReference>
<evidence type="ECO:0000256" key="1">
    <source>
        <dbReference type="ARBA" id="ARBA00004370"/>
    </source>
</evidence>
<evidence type="ECO:0000256" key="2">
    <source>
        <dbReference type="ARBA" id="ARBA00023136"/>
    </source>
</evidence>
<sequence length="455" mass="52505">MKAKDRNNDDIRIGNKDIFRSGNYLNIGFSIDYSQLNIGAEEQMMLRPILINGLDTLRLPFVLFTGKIREKVNHRQKILYDKQNVFGEPYRVIPLTEDRSDVNYTAKVNFKNWMYGSKLYLMRKISGCAECNKELGAIPVMQFHKRPLAYFAVPFSEPKVREKLVVARLNFHQGSAVLNPEFDNNAIELSTINAVIDTIVGDTAIVPQLIALTGYASPEGNFSYNTRLSEKRAEALKHYLINKRSINEDLFTVGSESEDWLSVRQKVDSSEIPLRNEIISIIDMTDHPDARDEKIRNLDGGYTYRYLLNNIYPLLRRVECKFQYRIMPFTVESGKIILKYKPEQLNMNELYQIASTYSQGSSDFNNIIEISYDLYPQNVFAHNNMAAIAINNGDYIQARNYLVDFENDPVVQNNLGVLLLYEGDWKKALKCFEEAEKNGCKEASYNRNELMLMYK</sequence>
<feature type="domain" description="OmpA-like" evidence="3">
    <location>
        <begin position="171"/>
        <end position="259"/>
    </location>
</feature>
<dbReference type="InterPro" id="IPR036737">
    <property type="entry name" value="OmpA-like_sf"/>
</dbReference>
<dbReference type="InterPro" id="IPR006664">
    <property type="entry name" value="OMP_bac"/>
</dbReference>
<reference evidence="4 5" key="1">
    <citation type="submission" date="2022-07" db="EMBL/GenBank/DDBJ databases">
        <title>Fecal culturing of patients with breast cancer.</title>
        <authorList>
            <person name="Teng N.M.Y."/>
            <person name="Kiu R."/>
            <person name="Evans R."/>
            <person name="Baker D.J."/>
            <person name="Zenner C."/>
            <person name="Robinson S.D."/>
            <person name="Hall L.J."/>
        </authorList>
    </citation>
    <scope>NUCLEOTIDE SEQUENCE [LARGE SCALE GENOMIC DNA]</scope>
    <source>
        <strain evidence="4 5">LH1063</strain>
    </source>
</reference>
<dbReference type="Proteomes" id="UP001205603">
    <property type="component" value="Unassembled WGS sequence"/>
</dbReference>
<accession>A0ABT1MJG1</accession>
<dbReference type="SUPFAM" id="SSF103088">
    <property type="entry name" value="OmpA-like"/>
    <property type="match status" value="1"/>
</dbReference>
<dbReference type="Gene3D" id="3.30.1330.60">
    <property type="entry name" value="OmpA-like domain"/>
    <property type="match status" value="1"/>
</dbReference>
<organism evidence="4 5">
    <name type="scientific">Coprobacter tertius</name>
    <dbReference type="NCBI Taxonomy" id="2944915"/>
    <lineage>
        <taxon>Bacteria</taxon>
        <taxon>Pseudomonadati</taxon>
        <taxon>Bacteroidota</taxon>
        <taxon>Bacteroidia</taxon>
        <taxon>Bacteroidales</taxon>
        <taxon>Barnesiellaceae</taxon>
        <taxon>Coprobacter</taxon>
    </lineage>
</organism>
<comment type="caution">
    <text evidence="4">The sequence shown here is derived from an EMBL/GenBank/DDBJ whole genome shotgun (WGS) entry which is preliminary data.</text>
</comment>
<dbReference type="InterPro" id="IPR006665">
    <property type="entry name" value="OmpA-like"/>
</dbReference>
<dbReference type="SUPFAM" id="SSF48452">
    <property type="entry name" value="TPR-like"/>
    <property type="match status" value="1"/>
</dbReference>
<dbReference type="InterPro" id="IPR011990">
    <property type="entry name" value="TPR-like_helical_dom_sf"/>
</dbReference>
<dbReference type="RefSeq" id="WP_255027452.1">
    <property type="nucleotide sequence ID" value="NZ_JANDHW010000007.1"/>
</dbReference>
<comment type="subcellular location">
    <subcellularLocation>
        <location evidence="1">Membrane</location>
    </subcellularLocation>
</comment>
<proteinExistence type="predicted"/>
<evidence type="ECO:0000259" key="3">
    <source>
        <dbReference type="Pfam" id="PF00691"/>
    </source>
</evidence>
<protein>
    <recommendedName>
        <fullName evidence="3">OmpA-like domain-containing protein</fullName>
    </recommendedName>
</protein>
<dbReference type="Pfam" id="PF00691">
    <property type="entry name" value="OmpA"/>
    <property type="match status" value="1"/>
</dbReference>
<dbReference type="Gene3D" id="1.25.40.10">
    <property type="entry name" value="Tetratricopeptide repeat domain"/>
    <property type="match status" value="1"/>
</dbReference>
<dbReference type="PRINTS" id="PR01021">
    <property type="entry name" value="OMPADOMAIN"/>
</dbReference>
<evidence type="ECO:0000313" key="4">
    <source>
        <dbReference type="EMBL" id="MCP9612189.1"/>
    </source>
</evidence>
<evidence type="ECO:0000313" key="5">
    <source>
        <dbReference type="Proteomes" id="UP001205603"/>
    </source>
</evidence>
<gene>
    <name evidence="4" type="ORF">NMU02_08805</name>
</gene>
<name>A0ABT1MJG1_9BACT</name>
<keyword evidence="5" id="KW-1185">Reference proteome</keyword>
<keyword evidence="2" id="KW-0472">Membrane</keyword>